<feature type="compositionally biased region" description="Low complexity" evidence="1">
    <location>
        <begin position="333"/>
        <end position="345"/>
    </location>
</feature>
<feature type="region of interest" description="Disordered" evidence="1">
    <location>
        <begin position="315"/>
        <end position="345"/>
    </location>
</feature>
<comment type="caution">
    <text evidence="3">The sequence shown here is derived from an EMBL/GenBank/DDBJ whole genome shotgun (WGS) entry which is preliminary data.</text>
</comment>
<dbReference type="Gene3D" id="1.20.120.1240">
    <property type="entry name" value="Dynamin, middle domain"/>
    <property type="match status" value="1"/>
</dbReference>
<dbReference type="EMBL" id="AZHB01000098">
    <property type="protein sequence ID" value="OAA37488.1"/>
    <property type="molecule type" value="Genomic_DNA"/>
</dbReference>
<dbReference type="OrthoDB" id="415706at2759"/>
<evidence type="ECO:0000313" key="3">
    <source>
        <dbReference type="EMBL" id="OAA37488.1"/>
    </source>
</evidence>
<dbReference type="AlphaFoldDB" id="A0A166Z2N4"/>
<keyword evidence="4" id="KW-1185">Reference proteome</keyword>
<dbReference type="Proteomes" id="UP000076744">
    <property type="component" value="Unassembled WGS sequence"/>
</dbReference>
<evidence type="ECO:0000259" key="2">
    <source>
        <dbReference type="PROSITE" id="PS51388"/>
    </source>
</evidence>
<organism evidence="3 4">
    <name type="scientific">Cordyceps fumosorosea (strain ARSEF 2679)</name>
    <name type="common">Isaria fumosorosea</name>
    <dbReference type="NCBI Taxonomy" id="1081104"/>
    <lineage>
        <taxon>Eukaryota</taxon>
        <taxon>Fungi</taxon>
        <taxon>Dikarya</taxon>
        <taxon>Ascomycota</taxon>
        <taxon>Pezizomycotina</taxon>
        <taxon>Sordariomycetes</taxon>
        <taxon>Hypocreomycetidae</taxon>
        <taxon>Hypocreales</taxon>
        <taxon>Cordycipitaceae</taxon>
        <taxon>Cordyceps</taxon>
    </lineage>
</organism>
<dbReference type="PROSITE" id="PS51388">
    <property type="entry name" value="GED"/>
    <property type="match status" value="1"/>
</dbReference>
<protein>
    <submittedName>
        <fullName evidence="3">GTPase effector domain, GED</fullName>
    </submittedName>
</protein>
<feature type="domain" description="GED" evidence="2">
    <location>
        <begin position="217"/>
        <end position="308"/>
    </location>
</feature>
<dbReference type="RefSeq" id="XP_018699293.1">
    <property type="nucleotide sequence ID" value="XM_018853512.1"/>
</dbReference>
<proteinExistence type="predicted"/>
<accession>A0A166Z2N4</accession>
<evidence type="ECO:0000313" key="4">
    <source>
        <dbReference type="Proteomes" id="UP000076744"/>
    </source>
</evidence>
<gene>
    <name evidence="3" type="ORF">ISF_09913</name>
</gene>
<name>A0A166Z2N4_CORFA</name>
<sequence length="370" mass="41058">MYLIQISQAFQALLQAAANGAYNDSYFGNAMSSVGYQKRLRAVVQSLNRGFAAKMAFDGRRYEVVEDGEEVGSERHGHLTRDQYIEKIVLVIQKGRGRELPGMFNPMIVTELFKELSSPWGKIAEDHVLEKVLHEKLSGLLKPHRTGHPITYNHYFTEALQNIRKEREKCRLAALIQEEFGAVSLVSKTSISRTMDFGQFLERLLDPREADMDHFAASDALDCLDAYYKVAMKRFIDDVAVEVIEACLVGKLNEIMDPTSIFTMKDADITRIAAETEESRAARKELETKLKVLSSGSEICKTFAALYVNALDNENESSDNTTDRFSDTGSEQSATGSVATAGSAVDLADSSAPEAVLADDLIYEAEPVVE</sequence>
<evidence type="ECO:0000256" key="1">
    <source>
        <dbReference type="SAM" id="MobiDB-lite"/>
    </source>
</evidence>
<dbReference type="STRING" id="1081104.A0A166Z2N4"/>
<reference evidence="3 4" key="1">
    <citation type="journal article" date="2016" name="Genome Biol. Evol.">
        <title>Divergent and convergent evolution of fungal pathogenicity.</title>
        <authorList>
            <person name="Shang Y."/>
            <person name="Xiao G."/>
            <person name="Zheng P."/>
            <person name="Cen K."/>
            <person name="Zhan S."/>
            <person name="Wang C."/>
        </authorList>
    </citation>
    <scope>NUCLEOTIDE SEQUENCE [LARGE SCALE GENOMIC DNA]</scope>
    <source>
        <strain evidence="3 4">ARSEF 2679</strain>
    </source>
</reference>
<dbReference type="InterPro" id="IPR020850">
    <property type="entry name" value="GED_dom"/>
</dbReference>
<dbReference type="GeneID" id="30026205"/>